<protein>
    <submittedName>
        <fullName evidence="1">Flagellin lysine-N-methylase</fullName>
        <ecNumber evidence="1">2.1.1.-</ecNumber>
    </submittedName>
</protein>
<proteinExistence type="predicted"/>
<dbReference type="EMBL" id="JACOOR010000007">
    <property type="protein sequence ID" value="MBC5660611.1"/>
    <property type="molecule type" value="Genomic_DNA"/>
</dbReference>
<dbReference type="RefSeq" id="WP_186873778.1">
    <property type="nucleotide sequence ID" value="NZ_JACOOR010000007.1"/>
</dbReference>
<dbReference type="Proteomes" id="UP000649345">
    <property type="component" value="Unassembled WGS sequence"/>
</dbReference>
<keyword evidence="2" id="KW-1185">Reference proteome</keyword>
<organism evidence="1 2">
    <name type="scientific">Anaerosacchariphilus hominis</name>
    <dbReference type="NCBI Taxonomy" id="2763017"/>
    <lineage>
        <taxon>Bacteria</taxon>
        <taxon>Bacillati</taxon>
        <taxon>Bacillota</taxon>
        <taxon>Clostridia</taxon>
        <taxon>Lachnospirales</taxon>
        <taxon>Lachnospiraceae</taxon>
        <taxon>Anaerosacchariphilus</taxon>
    </lineage>
</organism>
<dbReference type="AlphaFoldDB" id="A0A923RNL1"/>
<accession>A0A923RNL1</accession>
<comment type="caution">
    <text evidence="1">The sequence shown here is derived from an EMBL/GenBank/DDBJ whole genome shotgun (WGS) entry which is preliminary data.</text>
</comment>
<evidence type="ECO:0000313" key="2">
    <source>
        <dbReference type="Proteomes" id="UP000649345"/>
    </source>
</evidence>
<dbReference type="NCBIfam" id="NF038110">
    <property type="entry name" value="Lys_methyl_FliB"/>
    <property type="match status" value="1"/>
</dbReference>
<dbReference type="GO" id="GO:0008168">
    <property type="term" value="F:methyltransferase activity"/>
    <property type="evidence" value="ECO:0007669"/>
    <property type="project" value="UniProtKB-KW"/>
</dbReference>
<keyword evidence="1" id="KW-0282">Flagellum</keyword>
<dbReference type="EC" id="2.1.1.-" evidence="1"/>
<keyword evidence="1" id="KW-0489">Methyltransferase</keyword>
<keyword evidence="1" id="KW-0966">Cell projection</keyword>
<evidence type="ECO:0000313" key="1">
    <source>
        <dbReference type="EMBL" id="MBC5660611.1"/>
    </source>
</evidence>
<gene>
    <name evidence="1" type="primary">fliB</name>
    <name evidence="1" type="ORF">H8S44_12620</name>
</gene>
<keyword evidence="1" id="KW-0969">Cilium</keyword>
<name>A0A923RNL1_9FIRM</name>
<keyword evidence="1" id="KW-0808">Transferase</keyword>
<reference evidence="1" key="1">
    <citation type="submission" date="2020-08" db="EMBL/GenBank/DDBJ databases">
        <title>Genome public.</title>
        <authorList>
            <person name="Liu C."/>
            <person name="Sun Q."/>
        </authorList>
    </citation>
    <scope>NUCLEOTIDE SEQUENCE</scope>
    <source>
        <strain evidence="1">NSJ-68</strain>
    </source>
</reference>
<dbReference type="GO" id="GO:0032259">
    <property type="term" value="P:methylation"/>
    <property type="evidence" value="ECO:0007669"/>
    <property type="project" value="UniProtKB-KW"/>
</dbReference>
<sequence>MNRLQPDYYDTFTCIAGDCPITCCQEWKISVDDDTARHWKKLAPPEDVEVQKKNLNAYTIRKDGERVIGLTPDHKCPFLSRNKLCKLVRAYGDTVLSATCQDFPREFLRFRTHEEASLMAACPAVVDLWQKLGTLTFPEPAQSDLSSERIRILFRLRSESIRLLEDSRQAQRPLEEALLELSYILQELNRADSPEDTRVTEYFAPASRTQLRRAMADIELPPLDTLEECNELLQDLAVNYRKEGLYPTYLDPVIARAEALSEGYDPVVLSGQWAGFQKDFTTWRPLLYAYLENELYSGLLLPGSHPDLETLLLHLEWISLTYAVIRHSLFLVWLGNREAPLSYEAVRNYLVILNRMTGYNEEDILEYLENSFEDPLWDWGYFALILGR</sequence>